<evidence type="ECO:0000313" key="12">
    <source>
        <dbReference type="Proteomes" id="UP000004925"/>
    </source>
</evidence>
<dbReference type="Gene3D" id="3.100.10.20">
    <property type="entry name" value="CRISPR-associated endonuclease Cas1, N-terminal domain"/>
    <property type="match status" value="1"/>
</dbReference>
<dbReference type="GO" id="GO:0003677">
    <property type="term" value="F:DNA binding"/>
    <property type="evidence" value="ECO:0007669"/>
    <property type="project" value="UniProtKB-KW"/>
</dbReference>
<evidence type="ECO:0000256" key="8">
    <source>
        <dbReference type="ARBA" id="ARBA00023211"/>
    </source>
</evidence>
<comment type="cofactor">
    <cofactor evidence="10">
        <name>Mg(2+)</name>
        <dbReference type="ChEBI" id="CHEBI:18420"/>
    </cofactor>
    <cofactor evidence="10">
        <name>Mn(2+)</name>
        <dbReference type="ChEBI" id="CHEBI:29035"/>
    </cofactor>
</comment>
<evidence type="ECO:0000256" key="10">
    <source>
        <dbReference type="HAMAP-Rule" id="MF_01470"/>
    </source>
</evidence>
<organism evidence="11 12">
    <name type="scientific">Fusobacterium vincentii 4_1_13</name>
    <dbReference type="NCBI Taxonomy" id="469606"/>
    <lineage>
        <taxon>Bacteria</taxon>
        <taxon>Fusobacteriati</taxon>
        <taxon>Fusobacteriota</taxon>
        <taxon>Fusobacteriia</taxon>
        <taxon>Fusobacteriales</taxon>
        <taxon>Fusobacteriaceae</taxon>
        <taxon>Fusobacterium</taxon>
    </lineage>
</organism>
<dbReference type="AlphaFoldDB" id="A0A0M1VS36"/>
<reference evidence="11 12" key="1">
    <citation type="submission" date="2011-10" db="EMBL/GenBank/DDBJ databases">
        <title>The Genome Sequence of Fusobacterium sp. 4_1_13.</title>
        <authorList>
            <consortium name="The Broad Institute Genome Sequencing Platform"/>
            <person name="Earl A."/>
            <person name="Ward D."/>
            <person name="Feldgarden M."/>
            <person name="Gevers D."/>
            <person name="Strauss J."/>
            <person name="Ambrose C."/>
            <person name="Allen-Vercoe E."/>
            <person name="Young S.K."/>
            <person name="Zeng Q."/>
            <person name="Gargeya S."/>
            <person name="Fitzgerald M."/>
            <person name="Haas B."/>
            <person name="Abouelleil A."/>
            <person name="Alvarado L."/>
            <person name="Arachchi H.M."/>
            <person name="Berlin A."/>
            <person name="Brown A."/>
            <person name="Chapman S.B."/>
            <person name="Chen Z."/>
            <person name="Dunbar C."/>
            <person name="Freedman E."/>
            <person name="Gearin G."/>
            <person name="Goldberg J."/>
            <person name="Griggs A."/>
            <person name="Gujja S."/>
            <person name="Heiman D."/>
            <person name="Howarth C."/>
            <person name="Larson L."/>
            <person name="Lui A."/>
            <person name="MacDonald P.J."/>
            <person name="Montmayeur A."/>
            <person name="Murphy C."/>
            <person name="Neiman D."/>
            <person name="Pearson M."/>
            <person name="Priest M."/>
            <person name="Roberts A."/>
            <person name="Saif S."/>
            <person name="Shea T."/>
            <person name="Shenoy N."/>
            <person name="Sisk P."/>
            <person name="Stolte C."/>
            <person name="Sykes S."/>
            <person name="Wortman J."/>
            <person name="Nusbaum C."/>
            <person name="Birren B."/>
        </authorList>
    </citation>
    <scope>NUCLEOTIDE SEQUENCE [LARGE SCALE GENOMIC DNA]</scope>
    <source>
        <strain evidence="11 12">4_1_13</strain>
    </source>
</reference>
<proteinExistence type="inferred from homology"/>
<dbReference type="GO" id="GO:0016787">
    <property type="term" value="F:hydrolase activity"/>
    <property type="evidence" value="ECO:0007669"/>
    <property type="project" value="UniProtKB-KW"/>
</dbReference>
<keyword evidence="6 10" id="KW-0051">Antiviral defense</keyword>
<evidence type="ECO:0000256" key="7">
    <source>
        <dbReference type="ARBA" id="ARBA00023125"/>
    </source>
</evidence>
<evidence type="ECO:0000256" key="6">
    <source>
        <dbReference type="ARBA" id="ARBA00023118"/>
    </source>
</evidence>
<keyword evidence="5 10" id="KW-0460">Magnesium</keyword>
<name>A0A0M1VS36_FUSVC</name>
<dbReference type="NCBIfam" id="TIGR00287">
    <property type="entry name" value="cas1"/>
    <property type="match status" value="1"/>
</dbReference>
<feature type="binding site" evidence="10">
    <location>
        <position position="238"/>
    </location>
    <ligand>
        <name>Mn(2+)</name>
        <dbReference type="ChEBI" id="CHEBI:29035"/>
    </ligand>
</feature>
<dbReference type="InterPro" id="IPR042206">
    <property type="entry name" value="CRISPR-assoc_Cas1_C"/>
</dbReference>
<dbReference type="GO" id="GO:0046872">
    <property type="term" value="F:metal ion binding"/>
    <property type="evidence" value="ECO:0007669"/>
    <property type="project" value="UniProtKB-UniRule"/>
</dbReference>
<comment type="similarity">
    <text evidence="10">Belongs to the CRISPR-associated endonuclease Cas1 family.</text>
</comment>
<keyword evidence="7 10" id="KW-0238">DNA-binding</keyword>
<dbReference type="InterPro" id="IPR042211">
    <property type="entry name" value="CRISPR-assoc_Cas1_N"/>
</dbReference>
<comment type="subunit">
    <text evidence="9 10">Homodimer, forms a heterotetramer with a Cas2 homodimer.</text>
</comment>
<dbReference type="GO" id="GO:0043571">
    <property type="term" value="P:maintenance of CRISPR repeat elements"/>
    <property type="evidence" value="ECO:0007669"/>
    <property type="project" value="UniProtKB-UniRule"/>
</dbReference>
<evidence type="ECO:0000313" key="11">
    <source>
        <dbReference type="EMBL" id="EEO39441.1"/>
    </source>
</evidence>
<evidence type="ECO:0000256" key="1">
    <source>
        <dbReference type="ARBA" id="ARBA00022722"/>
    </source>
</evidence>
<accession>A0A0M1VS36</accession>
<gene>
    <name evidence="10" type="primary">cas1</name>
    <name evidence="11" type="ORF">FSCG_00154</name>
</gene>
<sequence>MSNLYIYEQGIVLRYKENRLLITYTNGDYKSIPIENIDNVVIFGGIQLSTACMHNLLIKGIHVTFLSKTGSYFGRLESTSNINIDRQREQFRKSDDKKFCLAIGKKFIKGKATNQRTLLIRANKDLKSEILSSVINSMFGIIKDINDSKTIEELMGVEGYLARLYFNAINHIIDKKYSFKTRTKRPPKDPFNAVISFGYTLLHYEIFTTLVTKGLNPYAAFLHSDRHKHPALCSDLMEEWRAILVDSMAIALLNNNKIAYEDFNFDEKSGGVFLNKKACGKFVEQFEKRLRQEVSYITEVSYKMSFRRIIEYQVMLLIKALENNNADIYKPVLIR</sequence>
<dbReference type="InterPro" id="IPR050646">
    <property type="entry name" value="Cas1"/>
</dbReference>
<dbReference type="HAMAP" id="MF_01470">
    <property type="entry name" value="Cas1"/>
    <property type="match status" value="1"/>
</dbReference>
<evidence type="ECO:0000256" key="5">
    <source>
        <dbReference type="ARBA" id="ARBA00022842"/>
    </source>
</evidence>
<dbReference type="Pfam" id="PF01867">
    <property type="entry name" value="Cas_Cas1"/>
    <property type="match status" value="1"/>
</dbReference>
<dbReference type="CDD" id="cd09634">
    <property type="entry name" value="Cas1_I-II-III"/>
    <property type="match status" value="1"/>
</dbReference>
<keyword evidence="4 10" id="KW-0378">Hydrolase</keyword>
<keyword evidence="8 10" id="KW-0464">Manganese</keyword>
<dbReference type="PANTHER" id="PTHR34353">
    <property type="entry name" value="CRISPR-ASSOCIATED ENDONUCLEASE CAS1 1"/>
    <property type="match status" value="1"/>
</dbReference>
<evidence type="ECO:0000256" key="9">
    <source>
        <dbReference type="ARBA" id="ARBA00038592"/>
    </source>
</evidence>
<protein>
    <recommendedName>
        <fullName evidence="10">CRISPR-associated endonuclease Cas1</fullName>
        <ecNumber evidence="10">3.1.-.-</ecNumber>
    </recommendedName>
</protein>
<keyword evidence="3 10" id="KW-0255">Endonuclease</keyword>
<keyword evidence="1 10" id="KW-0540">Nuclease</keyword>
<dbReference type="RefSeq" id="WP_008802507.1">
    <property type="nucleotide sequence ID" value="NZ_KQ235735.1"/>
</dbReference>
<dbReference type="GO" id="GO:0051607">
    <property type="term" value="P:defense response to virus"/>
    <property type="evidence" value="ECO:0007669"/>
    <property type="project" value="UniProtKB-UniRule"/>
</dbReference>
<evidence type="ECO:0000256" key="3">
    <source>
        <dbReference type="ARBA" id="ARBA00022759"/>
    </source>
</evidence>
<comment type="function">
    <text evidence="10">CRISPR (clustered regularly interspaced short palindromic repeat), is an adaptive immune system that provides protection against mobile genetic elements (viruses, transposable elements and conjugative plasmids). CRISPR clusters contain spacers, sequences complementary to antecedent mobile elements, and target invading nucleic acids. CRISPR clusters are transcribed and processed into CRISPR RNA (crRNA). Acts as a dsDNA endonuclease. Involved in the integration of spacer DNA into the CRISPR cassette.</text>
</comment>
<dbReference type="EMBL" id="ACDE02000013">
    <property type="protein sequence ID" value="EEO39441.1"/>
    <property type="molecule type" value="Genomic_DNA"/>
</dbReference>
<feature type="binding site" evidence="10">
    <location>
        <position position="223"/>
    </location>
    <ligand>
        <name>Mn(2+)</name>
        <dbReference type="ChEBI" id="CHEBI:29035"/>
    </ligand>
</feature>
<dbReference type="PANTHER" id="PTHR34353:SF2">
    <property type="entry name" value="CRISPR-ASSOCIATED ENDONUCLEASE CAS1 1"/>
    <property type="match status" value="1"/>
</dbReference>
<dbReference type="EC" id="3.1.-.-" evidence="10"/>
<feature type="binding site" evidence="10">
    <location>
        <position position="158"/>
    </location>
    <ligand>
        <name>Mn(2+)</name>
        <dbReference type="ChEBI" id="CHEBI:29035"/>
    </ligand>
</feature>
<keyword evidence="2 10" id="KW-0479">Metal-binding</keyword>
<dbReference type="eggNOG" id="COG1518">
    <property type="taxonomic scope" value="Bacteria"/>
</dbReference>
<dbReference type="InterPro" id="IPR002729">
    <property type="entry name" value="CRISPR-assoc_Cas1"/>
</dbReference>
<dbReference type="HOGENOM" id="CLU_052779_1_0_0"/>
<dbReference type="GO" id="GO:0004519">
    <property type="term" value="F:endonuclease activity"/>
    <property type="evidence" value="ECO:0007669"/>
    <property type="project" value="UniProtKB-UniRule"/>
</dbReference>
<comment type="caution">
    <text evidence="11">The sequence shown here is derived from an EMBL/GenBank/DDBJ whole genome shotgun (WGS) entry which is preliminary data.</text>
</comment>
<evidence type="ECO:0000256" key="2">
    <source>
        <dbReference type="ARBA" id="ARBA00022723"/>
    </source>
</evidence>
<dbReference type="Gene3D" id="1.20.120.920">
    <property type="entry name" value="CRISPR-associated endonuclease Cas1, C-terminal domain"/>
    <property type="match status" value="1"/>
</dbReference>
<evidence type="ECO:0000256" key="4">
    <source>
        <dbReference type="ARBA" id="ARBA00022801"/>
    </source>
</evidence>
<dbReference type="Proteomes" id="UP000004925">
    <property type="component" value="Unassembled WGS sequence"/>
</dbReference>